<evidence type="ECO:0000256" key="1">
    <source>
        <dbReference type="ARBA" id="ARBA00008136"/>
    </source>
</evidence>
<dbReference type="SUPFAM" id="SSF143081">
    <property type="entry name" value="BB1717-like"/>
    <property type="match status" value="1"/>
</dbReference>
<keyword evidence="3" id="KW-0227">DNA damage</keyword>
<feature type="region of interest" description="Disordered" evidence="8">
    <location>
        <begin position="26"/>
        <end position="124"/>
    </location>
</feature>
<comment type="caution">
    <text evidence="9">The sequence shown here is derived from an EMBL/GenBank/DDBJ whole genome shotgun (WGS) entry which is preliminary data.</text>
</comment>
<dbReference type="GO" id="GO:0003697">
    <property type="term" value="F:single-stranded DNA binding"/>
    <property type="evidence" value="ECO:0007669"/>
    <property type="project" value="InterPro"/>
</dbReference>
<dbReference type="Proteomes" id="UP000006757">
    <property type="component" value="Unassembled WGS sequence"/>
</dbReference>
<dbReference type="PANTHER" id="PTHR13604:SF0">
    <property type="entry name" value="ABASIC SITE PROCESSING PROTEIN HMCES"/>
    <property type="match status" value="1"/>
</dbReference>
<gene>
    <name evidence="9" type="ORF">A1Q2_07288</name>
</gene>
<evidence type="ECO:0000256" key="2">
    <source>
        <dbReference type="ARBA" id="ARBA00022670"/>
    </source>
</evidence>
<dbReference type="InParanoid" id="K1V2Y9"/>
<dbReference type="GO" id="GO:0006508">
    <property type="term" value="P:proteolysis"/>
    <property type="evidence" value="ECO:0007669"/>
    <property type="project" value="UniProtKB-KW"/>
</dbReference>
<name>K1V2Y9_TRIAC</name>
<feature type="compositionally biased region" description="Basic and acidic residues" evidence="8">
    <location>
        <begin position="379"/>
        <end position="391"/>
    </location>
</feature>
<evidence type="ECO:0008006" key="11">
    <source>
        <dbReference type="Google" id="ProtNLM"/>
    </source>
</evidence>
<feature type="compositionally biased region" description="Polar residues" evidence="8">
    <location>
        <begin position="446"/>
        <end position="456"/>
    </location>
</feature>
<keyword evidence="2" id="KW-0645">Protease</keyword>
<feature type="compositionally biased region" description="Basic and acidic residues" evidence="8">
    <location>
        <begin position="105"/>
        <end position="124"/>
    </location>
</feature>
<accession>K1V2Y9</accession>
<keyword evidence="10" id="KW-1185">Reference proteome</keyword>
<evidence type="ECO:0000256" key="5">
    <source>
        <dbReference type="ARBA" id="ARBA00023124"/>
    </source>
</evidence>
<dbReference type="InterPro" id="IPR003738">
    <property type="entry name" value="SRAP"/>
</dbReference>
<evidence type="ECO:0000313" key="9">
    <source>
        <dbReference type="EMBL" id="EKC98274.1"/>
    </source>
</evidence>
<dbReference type="GO" id="GO:0016829">
    <property type="term" value="F:lyase activity"/>
    <property type="evidence" value="ECO:0007669"/>
    <property type="project" value="UniProtKB-KW"/>
</dbReference>
<evidence type="ECO:0000256" key="4">
    <source>
        <dbReference type="ARBA" id="ARBA00022801"/>
    </source>
</evidence>
<comment type="similarity">
    <text evidence="1">Belongs to the SOS response-associated peptidase family.</text>
</comment>
<organism evidence="9 10">
    <name type="scientific">Trichosporon asahii var. asahii (strain CBS 8904)</name>
    <name type="common">Yeast</name>
    <dbReference type="NCBI Taxonomy" id="1220162"/>
    <lineage>
        <taxon>Eukaryota</taxon>
        <taxon>Fungi</taxon>
        <taxon>Dikarya</taxon>
        <taxon>Basidiomycota</taxon>
        <taxon>Agaricomycotina</taxon>
        <taxon>Tremellomycetes</taxon>
        <taxon>Trichosporonales</taxon>
        <taxon>Trichosporonaceae</taxon>
        <taxon>Trichosporon</taxon>
    </lineage>
</organism>
<feature type="region of interest" description="Disordered" evidence="8">
    <location>
        <begin position="338"/>
        <end position="456"/>
    </location>
</feature>
<keyword evidence="6" id="KW-0238">DNA-binding</keyword>
<feature type="compositionally biased region" description="Basic residues" evidence="8">
    <location>
        <begin position="419"/>
        <end position="433"/>
    </location>
</feature>
<dbReference type="eggNOG" id="KOG2618">
    <property type="taxonomic scope" value="Eukaryota"/>
</dbReference>
<dbReference type="HOGENOM" id="CLU_035990_0_0_1"/>
<evidence type="ECO:0000256" key="7">
    <source>
        <dbReference type="ARBA" id="ARBA00023239"/>
    </source>
</evidence>
<dbReference type="GO" id="GO:0106300">
    <property type="term" value="P:protein-DNA covalent cross-linking repair"/>
    <property type="evidence" value="ECO:0007669"/>
    <property type="project" value="InterPro"/>
</dbReference>
<dbReference type="AlphaFoldDB" id="K1V2Y9"/>
<evidence type="ECO:0000313" key="10">
    <source>
        <dbReference type="Proteomes" id="UP000006757"/>
    </source>
</evidence>
<evidence type="ECO:0000256" key="8">
    <source>
        <dbReference type="SAM" id="MobiDB-lite"/>
    </source>
</evidence>
<keyword evidence="4" id="KW-0378">Hydrolase</keyword>
<evidence type="ECO:0000256" key="3">
    <source>
        <dbReference type="ARBA" id="ARBA00022763"/>
    </source>
</evidence>
<dbReference type="GO" id="GO:0008233">
    <property type="term" value="F:peptidase activity"/>
    <property type="evidence" value="ECO:0007669"/>
    <property type="project" value="UniProtKB-KW"/>
</dbReference>
<dbReference type="PANTHER" id="PTHR13604">
    <property type="entry name" value="DC12-RELATED"/>
    <property type="match status" value="1"/>
</dbReference>
<protein>
    <recommendedName>
        <fullName evidence="11">DUF159 domain protein</fullName>
    </recommendedName>
</protein>
<dbReference type="STRING" id="1220162.K1V2Y9"/>
<keyword evidence="5" id="KW-0190">Covalent protein-DNA linkage</keyword>
<feature type="compositionally biased region" description="Basic and acidic residues" evidence="8">
    <location>
        <begin position="42"/>
        <end position="66"/>
    </location>
</feature>
<sequence>MCGRFALGQQHIDFLEALDAQYPRIFRRQPGGRAPQRLRGGGPHDEEKPDTKPDVKSEDAETKPSTDDAEVKDEKPQSEDLESSNAAGDESNAPNDQEEAEEDDEKPKVEDDAPERSKASEDLKWHAAPALGFKWKREQDFWPSDPSSGGLWHALKGRKRCVVPAQGYYEWQKKGSTKVAHFARLPLLKDQSEEHGIRAEDPPIVMFAGFWDEVEYESPVASKWQPAPGDEREPYPTGNPVPLATFTILTTVPAPDIAWLHDRMPCVLRSEEDIARWLDLGETPQGWVDGKGGTADVLQSEPGLDVYPVVPEVGKIGQSKHAYILPVAERKDGIKSFFAKQNSPVKPKAEPKATPKPTAEAKAETFVKAEPATPTTSKPKAEPTSEVKASQEKPASQESKPAASQEVTEVGDSEDEKPSKRKAERQGGRRTKVSRPVPEAKKDQKSITSFFKSPRK</sequence>
<feature type="compositionally biased region" description="Basic and acidic residues" evidence="8">
    <location>
        <begin position="347"/>
        <end position="367"/>
    </location>
</feature>
<dbReference type="InterPro" id="IPR036590">
    <property type="entry name" value="SRAP-like"/>
</dbReference>
<evidence type="ECO:0000256" key="6">
    <source>
        <dbReference type="ARBA" id="ARBA00023125"/>
    </source>
</evidence>
<dbReference type="EMBL" id="AMBO01000391">
    <property type="protein sequence ID" value="EKC98274.1"/>
    <property type="molecule type" value="Genomic_DNA"/>
</dbReference>
<reference evidence="9 10" key="1">
    <citation type="journal article" date="2012" name="Eukaryot. Cell">
        <title>Genome sequence of the Trichosporon asahii environmental strain CBS 8904.</title>
        <authorList>
            <person name="Yang R.Y."/>
            <person name="Li H.T."/>
            <person name="Zhu H."/>
            <person name="Zhou G.P."/>
            <person name="Wang M."/>
            <person name="Wang L."/>
        </authorList>
    </citation>
    <scope>NUCLEOTIDE SEQUENCE [LARGE SCALE GENOMIC DNA]</scope>
    <source>
        <strain evidence="9 10">CBS 8904</strain>
    </source>
</reference>
<dbReference type="Gene3D" id="3.90.1680.10">
    <property type="entry name" value="SOS response associated peptidase-like"/>
    <property type="match status" value="1"/>
</dbReference>
<dbReference type="Pfam" id="PF02586">
    <property type="entry name" value="SRAP"/>
    <property type="match status" value="1"/>
</dbReference>
<keyword evidence="7" id="KW-0456">Lyase</keyword>
<dbReference type="OrthoDB" id="2111841at2759"/>
<proteinExistence type="inferred from homology"/>